<evidence type="ECO:0000256" key="11">
    <source>
        <dbReference type="ARBA" id="ARBA00069173"/>
    </source>
</evidence>
<dbReference type="GO" id="GO:0034213">
    <property type="term" value="P:quinolinate catabolic process"/>
    <property type="evidence" value="ECO:0007669"/>
    <property type="project" value="TreeGrafter"/>
</dbReference>
<dbReference type="Gene3D" id="3.20.20.70">
    <property type="entry name" value="Aldolase class I"/>
    <property type="match status" value="1"/>
</dbReference>
<dbReference type="SUPFAM" id="SSF51690">
    <property type="entry name" value="Nicotinate/Quinolinate PRTase C-terminal domain-like"/>
    <property type="match status" value="1"/>
</dbReference>
<dbReference type="EC" id="2.4.2.19" evidence="5"/>
<name>A0A0C5VIF2_9GAMM</name>
<comment type="function">
    <text evidence="1">Involved in the catabolism of quinolinic acid (QA).</text>
</comment>
<evidence type="ECO:0000259" key="13">
    <source>
        <dbReference type="Pfam" id="PF01729"/>
    </source>
</evidence>
<evidence type="ECO:0000256" key="8">
    <source>
        <dbReference type="ARBA" id="ARBA00022679"/>
    </source>
</evidence>
<dbReference type="KEGG" id="gsn:YC6258_02409"/>
<dbReference type="Pfam" id="PF01729">
    <property type="entry name" value="QRPTase_C"/>
    <property type="match status" value="1"/>
</dbReference>
<evidence type="ECO:0000256" key="9">
    <source>
        <dbReference type="ARBA" id="ARBA00033102"/>
    </source>
</evidence>
<dbReference type="PANTHER" id="PTHR32179:SF3">
    <property type="entry name" value="NICOTINATE-NUCLEOTIDE PYROPHOSPHORYLASE [CARBOXYLATING]"/>
    <property type="match status" value="1"/>
</dbReference>
<dbReference type="GO" id="GO:0009435">
    <property type="term" value="P:NAD+ biosynthetic process"/>
    <property type="evidence" value="ECO:0007669"/>
    <property type="project" value="UniProtKB-UniPathway"/>
</dbReference>
<organism evidence="15 16">
    <name type="scientific">Gynuella sunshinyii YC6258</name>
    <dbReference type="NCBI Taxonomy" id="1445510"/>
    <lineage>
        <taxon>Bacteria</taxon>
        <taxon>Pseudomonadati</taxon>
        <taxon>Pseudomonadota</taxon>
        <taxon>Gammaproteobacteria</taxon>
        <taxon>Oceanospirillales</taxon>
        <taxon>Saccharospirillaceae</taxon>
        <taxon>Gynuella</taxon>
    </lineage>
</organism>
<dbReference type="GO" id="GO:0005737">
    <property type="term" value="C:cytoplasm"/>
    <property type="evidence" value="ECO:0007669"/>
    <property type="project" value="TreeGrafter"/>
</dbReference>
<comment type="subunit">
    <text evidence="4">Hexamer formed by 3 homodimers.</text>
</comment>
<dbReference type="SUPFAM" id="SSF54675">
    <property type="entry name" value="Nicotinate/Quinolinate PRTase N-terminal domain-like"/>
    <property type="match status" value="1"/>
</dbReference>
<dbReference type="NCBIfam" id="TIGR00078">
    <property type="entry name" value="nadC"/>
    <property type="match status" value="1"/>
</dbReference>
<dbReference type="GO" id="GO:0004514">
    <property type="term" value="F:nicotinate-nucleotide diphosphorylase (carboxylating) activity"/>
    <property type="evidence" value="ECO:0007669"/>
    <property type="project" value="UniProtKB-EC"/>
</dbReference>
<evidence type="ECO:0000256" key="2">
    <source>
        <dbReference type="ARBA" id="ARBA00004893"/>
    </source>
</evidence>
<keyword evidence="6" id="KW-0662">Pyridine nucleotide biosynthesis</keyword>
<evidence type="ECO:0000256" key="5">
    <source>
        <dbReference type="ARBA" id="ARBA00011944"/>
    </source>
</evidence>
<reference evidence="15 16" key="1">
    <citation type="submission" date="2014-01" db="EMBL/GenBank/DDBJ databases">
        <title>Full genme sequencing of cellulolytic bacterium Gynuella sunshinyii YC6258T gen. nov., sp. nov.</title>
        <authorList>
            <person name="Khan H."/>
            <person name="Chung E.J."/>
            <person name="Chung Y.R."/>
        </authorList>
    </citation>
    <scope>NUCLEOTIDE SEQUENCE [LARGE SCALE GENOMIC DNA]</scope>
    <source>
        <strain evidence="15 16">YC6258</strain>
    </source>
</reference>
<sequence length="316" mass="34861">MPQPQDPLLIIATNQITIRSHLSLLRKKIMKIEDVPFFTTLVDHMQRSVAFALEEDIGTGDITAQLIPAEQTVQASIICKDEKAVICGQAWVNEVFRQVDPSVSLNWLVEDGDNISNQQTLVEVSGNARSILTAERTALNYLQTLSGTATTARQYAEAVKNKNITVLDTRKTIPGLRLAQKYAVLVGGCANHRLGLYDMFLIKENHIAAAGGITKAVAQSQQIAPKAKIEIEVENIEEFNEAAATNAHYIMLDEFSEQDVEIVIKTDQRASSHQLEISGGLDLSKVGEHRYEQNIRASVGGMTKEVRVVDLSLRVL</sequence>
<proteinExistence type="inferred from homology"/>
<dbReference type="PANTHER" id="PTHR32179">
    <property type="entry name" value="NICOTINATE-NUCLEOTIDE PYROPHOSPHORYLASE [CARBOXYLATING]"/>
    <property type="match status" value="1"/>
</dbReference>
<feature type="domain" description="Quinolinate phosphoribosyl transferase N-terminal" evidence="14">
    <location>
        <begin position="61"/>
        <end position="146"/>
    </location>
</feature>
<dbReference type="InterPro" id="IPR013785">
    <property type="entry name" value="Aldolase_TIM"/>
</dbReference>
<dbReference type="FunFam" id="3.90.1170.20:FF:000001">
    <property type="entry name" value="Nicotinate-nucleotide diphosphorylase (Carboxylating)"/>
    <property type="match status" value="1"/>
</dbReference>
<dbReference type="AlphaFoldDB" id="A0A0C5VIF2"/>
<comment type="similarity">
    <text evidence="3 12">Belongs to the NadC/ModD family.</text>
</comment>
<keyword evidence="8 12" id="KW-0808">Transferase</keyword>
<dbReference type="InterPro" id="IPR036068">
    <property type="entry name" value="Nicotinate_pribotase-like_C"/>
</dbReference>
<dbReference type="InterPro" id="IPR027277">
    <property type="entry name" value="NadC/ModD"/>
</dbReference>
<dbReference type="HOGENOM" id="CLU_039622_0_1_6"/>
<feature type="domain" description="Quinolinate phosphoribosyl transferase C-terminal" evidence="13">
    <location>
        <begin position="149"/>
        <end position="314"/>
    </location>
</feature>
<evidence type="ECO:0000256" key="7">
    <source>
        <dbReference type="ARBA" id="ARBA00022676"/>
    </source>
</evidence>
<evidence type="ECO:0000313" key="15">
    <source>
        <dbReference type="EMBL" id="AJQ94447.1"/>
    </source>
</evidence>
<dbReference type="InterPro" id="IPR002638">
    <property type="entry name" value="Quinolinate_PRibosylTrfase_C"/>
</dbReference>
<dbReference type="Proteomes" id="UP000032266">
    <property type="component" value="Chromosome"/>
</dbReference>
<dbReference type="InterPro" id="IPR037128">
    <property type="entry name" value="Quinolinate_PRibosylTase_N_sf"/>
</dbReference>
<dbReference type="EMBL" id="CP007142">
    <property type="protein sequence ID" value="AJQ94447.1"/>
    <property type="molecule type" value="Genomic_DNA"/>
</dbReference>
<evidence type="ECO:0000256" key="6">
    <source>
        <dbReference type="ARBA" id="ARBA00022642"/>
    </source>
</evidence>
<dbReference type="PATRIC" id="fig|1445510.3.peg.2365"/>
<evidence type="ECO:0000256" key="1">
    <source>
        <dbReference type="ARBA" id="ARBA00003237"/>
    </source>
</evidence>
<dbReference type="PIRSF" id="PIRSF006250">
    <property type="entry name" value="NadC_ModD"/>
    <property type="match status" value="1"/>
</dbReference>
<dbReference type="InterPro" id="IPR022412">
    <property type="entry name" value="Quinolinate_PRibosylTrfase_N"/>
</dbReference>
<evidence type="ECO:0000256" key="12">
    <source>
        <dbReference type="PIRNR" id="PIRNR006250"/>
    </source>
</evidence>
<gene>
    <name evidence="15" type="ORF">YC6258_02409</name>
</gene>
<dbReference type="UniPathway" id="UPA00253">
    <property type="reaction ID" value="UER00331"/>
</dbReference>
<dbReference type="FunFam" id="3.20.20.70:FF:000030">
    <property type="entry name" value="Nicotinate-nucleotide pyrophosphorylase, carboxylating"/>
    <property type="match status" value="1"/>
</dbReference>
<accession>A0A0C5VIF2</accession>
<keyword evidence="7 12" id="KW-0328">Glycosyltransferase</keyword>
<dbReference type="Pfam" id="PF02749">
    <property type="entry name" value="QRPTase_N"/>
    <property type="match status" value="1"/>
</dbReference>
<comment type="pathway">
    <text evidence="2">Cofactor biosynthesis; NAD(+) biosynthesis; nicotinate D-ribonucleotide from quinolinate: step 1/1.</text>
</comment>
<evidence type="ECO:0000256" key="10">
    <source>
        <dbReference type="ARBA" id="ARBA00047445"/>
    </source>
</evidence>
<dbReference type="CDD" id="cd01572">
    <property type="entry name" value="QPRTase"/>
    <property type="match status" value="1"/>
</dbReference>
<evidence type="ECO:0000256" key="4">
    <source>
        <dbReference type="ARBA" id="ARBA00011218"/>
    </source>
</evidence>
<comment type="catalytic activity">
    <reaction evidence="10">
        <text>nicotinate beta-D-ribonucleotide + CO2 + diphosphate = quinolinate + 5-phospho-alpha-D-ribose 1-diphosphate + 2 H(+)</text>
        <dbReference type="Rhea" id="RHEA:12733"/>
        <dbReference type="ChEBI" id="CHEBI:15378"/>
        <dbReference type="ChEBI" id="CHEBI:16526"/>
        <dbReference type="ChEBI" id="CHEBI:29959"/>
        <dbReference type="ChEBI" id="CHEBI:33019"/>
        <dbReference type="ChEBI" id="CHEBI:57502"/>
        <dbReference type="ChEBI" id="CHEBI:58017"/>
        <dbReference type="EC" id="2.4.2.19"/>
    </reaction>
</comment>
<keyword evidence="16" id="KW-1185">Reference proteome</keyword>
<evidence type="ECO:0000256" key="3">
    <source>
        <dbReference type="ARBA" id="ARBA00009400"/>
    </source>
</evidence>
<protein>
    <recommendedName>
        <fullName evidence="11">Probable nicotinate-nucleotide pyrophosphorylase [carboxylating]</fullName>
        <ecNumber evidence="5">2.4.2.19</ecNumber>
    </recommendedName>
    <alternativeName>
        <fullName evidence="9">Quinolinate phosphoribosyltransferase [decarboxylating]</fullName>
    </alternativeName>
</protein>
<dbReference type="Gene3D" id="3.90.1170.20">
    <property type="entry name" value="Quinolinate phosphoribosyl transferase, N-terminal domain"/>
    <property type="match status" value="1"/>
</dbReference>
<dbReference type="InterPro" id="IPR004393">
    <property type="entry name" value="NadC"/>
</dbReference>
<dbReference type="STRING" id="1445510.YC6258_02409"/>
<evidence type="ECO:0000259" key="14">
    <source>
        <dbReference type="Pfam" id="PF02749"/>
    </source>
</evidence>
<evidence type="ECO:0000313" key="16">
    <source>
        <dbReference type="Proteomes" id="UP000032266"/>
    </source>
</evidence>